<evidence type="ECO:0000256" key="2">
    <source>
        <dbReference type="ARBA" id="ARBA00013064"/>
    </source>
</evidence>
<gene>
    <name evidence="7" type="ORF">GFH32_01890</name>
</gene>
<name>A0A5Q0Q501_9SPHI</name>
<dbReference type="PRINTS" id="PR00719">
    <property type="entry name" value="LMWPTPASE"/>
</dbReference>
<proteinExistence type="inferred from homology"/>
<sequence>MKILMVCLGNICRSPLAHGIMEHMVREAELSWEIDSAGTGDWHIGHAPDHRSVAVAKSNGIDISGQRAQFFVPDLFDKFDRIFVMDRNNYKDVLALAESEDHRKKVSLFLDNDIVPDPYYDADQFEPVFRMIEVRCKELIVELNQSN</sequence>
<keyword evidence="8" id="KW-1185">Reference proteome</keyword>
<dbReference type="InterPro" id="IPR036196">
    <property type="entry name" value="Ptyr_pPase_sf"/>
</dbReference>
<accession>A0A5Q0Q501</accession>
<evidence type="ECO:0000256" key="1">
    <source>
        <dbReference type="ARBA" id="ARBA00011063"/>
    </source>
</evidence>
<feature type="active site" description="Nucleophile" evidence="5">
    <location>
        <position position="7"/>
    </location>
</feature>
<dbReference type="SMART" id="SM00226">
    <property type="entry name" value="LMWPc"/>
    <property type="match status" value="1"/>
</dbReference>
<dbReference type="PANTHER" id="PTHR11717:SF7">
    <property type="entry name" value="LOW MOLECULAR WEIGHT PHOSPHOTYROSINE PROTEIN PHOSPHATASE"/>
    <property type="match status" value="1"/>
</dbReference>
<reference evidence="7 8" key="1">
    <citation type="submission" date="2019-10" db="EMBL/GenBank/DDBJ databases">
        <authorList>
            <person name="Dong K."/>
        </authorList>
    </citation>
    <scope>NUCLEOTIDE SEQUENCE [LARGE SCALE GENOMIC DNA]</scope>
    <source>
        <strain evidence="8">dk4302</strain>
    </source>
</reference>
<protein>
    <recommendedName>
        <fullName evidence="2">protein-tyrosine-phosphatase</fullName>
        <ecNumber evidence="2">3.1.3.48</ecNumber>
    </recommendedName>
</protein>
<keyword evidence="4" id="KW-0904">Protein phosphatase</keyword>
<comment type="similarity">
    <text evidence="1">Belongs to the low molecular weight phosphotyrosine protein phosphatase family.</text>
</comment>
<dbReference type="InterPro" id="IPR050438">
    <property type="entry name" value="LMW_PTPase"/>
</dbReference>
<evidence type="ECO:0000256" key="5">
    <source>
        <dbReference type="PIRSR" id="PIRSR617867-1"/>
    </source>
</evidence>
<feature type="active site" description="Nucleophile" evidence="5">
    <location>
        <position position="13"/>
    </location>
</feature>
<dbReference type="EMBL" id="CP045652">
    <property type="protein sequence ID" value="QGA25145.1"/>
    <property type="molecule type" value="Genomic_DNA"/>
</dbReference>
<dbReference type="PANTHER" id="PTHR11717">
    <property type="entry name" value="LOW MOLECULAR WEIGHT PROTEIN TYROSINE PHOSPHATASE"/>
    <property type="match status" value="1"/>
</dbReference>
<evidence type="ECO:0000256" key="4">
    <source>
        <dbReference type="ARBA" id="ARBA00022912"/>
    </source>
</evidence>
<evidence type="ECO:0000256" key="3">
    <source>
        <dbReference type="ARBA" id="ARBA00022801"/>
    </source>
</evidence>
<dbReference type="AlphaFoldDB" id="A0A5Q0Q501"/>
<dbReference type="RefSeq" id="WP_153509467.1">
    <property type="nucleotide sequence ID" value="NZ_CP045652.1"/>
</dbReference>
<dbReference type="CDD" id="cd16343">
    <property type="entry name" value="LMWPTP"/>
    <property type="match status" value="1"/>
</dbReference>
<organism evidence="7 8">
    <name type="scientific">Sphingobacterium zhuxiongii</name>
    <dbReference type="NCBI Taxonomy" id="2662364"/>
    <lineage>
        <taxon>Bacteria</taxon>
        <taxon>Pseudomonadati</taxon>
        <taxon>Bacteroidota</taxon>
        <taxon>Sphingobacteriia</taxon>
        <taxon>Sphingobacteriales</taxon>
        <taxon>Sphingobacteriaceae</taxon>
        <taxon>Sphingobacterium</taxon>
    </lineage>
</organism>
<evidence type="ECO:0000313" key="8">
    <source>
        <dbReference type="Proteomes" id="UP000326921"/>
    </source>
</evidence>
<dbReference type="Proteomes" id="UP000326921">
    <property type="component" value="Chromosome"/>
</dbReference>
<keyword evidence="3" id="KW-0378">Hydrolase</keyword>
<dbReference type="SUPFAM" id="SSF52788">
    <property type="entry name" value="Phosphotyrosine protein phosphatases I"/>
    <property type="match status" value="1"/>
</dbReference>
<dbReference type="EC" id="3.1.3.48" evidence="2"/>
<dbReference type="KEGG" id="sphe:GFH32_01890"/>
<evidence type="ECO:0000259" key="6">
    <source>
        <dbReference type="SMART" id="SM00226"/>
    </source>
</evidence>
<feature type="domain" description="Phosphotyrosine protein phosphatase I" evidence="6">
    <location>
        <begin position="1"/>
        <end position="142"/>
    </location>
</feature>
<dbReference type="Pfam" id="PF01451">
    <property type="entry name" value="LMWPc"/>
    <property type="match status" value="1"/>
</dbReference>
<dbReference type="GO" id="GO:0004725">
    <property type="term" value="F:protein tyrosine phosphatase activity"/>
    <property type="evidence" value="ECO:0007669"/>
    <property type="project" value="UniProtKB-EC"/>
</dbReference>
<dbReference type="InterPro" id="IPR023485">
    <property type="entry name" value="Ptyr_pPase"/>
</dbReference>
<feature type="active site" description="Proton donor" evidence="5">
    <location>
        <position position="117"/>
    </location>
</feature>
<dbReference type="Gene3D" id="3.40.50.2300">
    <property type="match status" value="1"/>
</dbReference>
<dbReference type="InterPro" id="IPR017867">
    <property type="entry name" value="Tyr_phospatase_low_mol_wt"/>
</dbReference>
<evidence type="ECO:0000313" key="7">
    <source>
        <dbReference type="EMBL" id="QGA25145.1"/>
    </source>
</evidence>